<name>A1ZV45_MICM2</name>
<dbReference type="eggNOG" id="COG2912">
    <property type="taxonomic scope" value="Bacteria"/>
</dbReference>
<dbReference type="Pfam" id="PF13369">
    <property type="entry name" value="Transglut_core2"/>
    <property type="match status" value="1"/>
</dbReference>
<dbReference type="PANTHER" id="PTHR31350">
    <property type="entry name" value="SI:DKEY-261L7.2"/>
    <property type="match status" value="1"/>
</dbReference>
<evidence type="ECO:0000256" key="1">
    <source>
        <dbReference type="ARBA" id="ARBA00007100"/>
    </source>
</evidence>
<dbReference type="InterPro" id="IPR032698">
    <property type="entry name" value="SirB1_N"/>
</dbReference>
<reference evidence="3 4" key="1">
    <citation type="submission" date="2007-01" db="EMBL/GenBank/DDBJ databases">
        <authorList>
            <person name="Haygood M."/>
            <person name="Podell S."/>
            <person name="Anderson C."/>
            <person name="Hopkinson B."/>
            <person name="Roe K."/>
            <person name="Barbeau K."/>
            <person name="Gaasterland T."/>
            <person name="Ferriera S."/>
            <person name="Johnson J."/>
            <person name="Kravitz S."/>
            <person name="Beeson K."/>
            <person name="Sutton G."/>
            <person name="Rogers Y.-H."/>
            <person name="Friedman R."/>
            <person name="Frazier M."/>
            <person name="Venter J.C."/>
        </authorList>
    </citation>
    <scope>NUCLEOTIDE SEQUENCE [LARGE SCALE GENOMIC DNA]</scope>
    <source>
        <strain evidence="3 4">ATCC 23134</strain>
    </source>
</reference>
<evidence type="ECO:0000313" key="3">
    <source>
        <dbReference type="EMBL" id="EAY25701.1"/>
    </source>
</evidence>
<dbReference type="EMBL" id="AAWS01000044">
    <property type="protein sequence ID" value="EAY25701.1"/>
    <property type="molecule type" value="Genomic_DNA"/>
</dbReference>
<protein>
    <recommendedName>
        <fullName evidence="2">Protein SirB1 N-terminal domain-containing protein</fullName>
    </recommendedName>
</protein>
<sequence length="277" mass="32544">MNQNEIKALVSLLDDDDYEVINHIKEKIISMGDVLIPFLETAWENNFSPVVQRRIEELIHTLQLQSLQERFRDWKDNEQEDLLKGIWLVACFQYPDLDLRKVTKELDKIYHEVWLSHRAYASPHDKVKNLNNILFTKLGFSSNTQNFHSPGNSMINIVLESRKGNPISLCIVYMLIAQKLKMPIYGINLPNIFVLTYKSEETQFYINAFNRGLIFSRSEIDNYIAQLNIPTTNRFYYPCSNLEIIQRIMRNLVVAFEKLNEDEKARELKELLQVLDA</sequence>
<keyword evidence="4" id="KW-1185">Reference proteome</keyword>
<dbReference type="PANTHER" id="PTHR31350:SF21">
    <property type="entry name" value="F-BOX ONLY PROTEIN 21"/>
    <property type="match status" value="1"/>
</dbReference>
<dbReference type="RefSeq" id="WP_002702222.1">
    <property type="nucleotide sequence ID" value="NZ_AAWS01000044.1"/>
</dbReference>
<evidence type="ECO:0000313" key="4">
    <source>
        <dbReference type="Proteomes" id="UP000004095"/>
    </source>
</evidence>
<comment type="caution">
    <text evidence="3">The sequence shown here is derived from an EMBL/GenBank/DDBJ whole genome shotgun (WGS) entry which is preliminary data.</text>
</comment>
<proteinExistence type="inferred from homology"/>
<organism evidence="3 4">
    <name type="scientific">Microscilla marina ATCC 23134</name>
    <dbReference type="NCBI Taxonomy" id="313606"/>
    <lineage>
        <taxon>Bacteria</taxon>
        <taxon>Pseudomonadati</taxon>
        <taxon>Bacteroidota</taxon>
        <taxon>Cytophagia</taxon>
        <taxon>Cytophagales</taxon>
        <taxon>Microscillaceae</taxon>
        <taxon>Microscilla</taxon>
    </lineage>
</organism>
<feature type="domain" description="Protein SirB1 N-terminal" evidence="2">
    <location>
        <begin position="101"/>
        <end position="250"/>
    </location>
</feature>
<accession>A1ZV45</accession>
<dbReference type="OrthoDB" id="188084at2"/>
<dbReference type="AlphaFoldDB" id="A1ZV45"/>
<dbReference type="Proteomes" id="UP000004095">
    <property type="component" value="Unassembled WGS sequence"/>
</dbReference>
<evidence type="ECO:0000259" key="2">
    <source>
        <dbReference type="Pfam" id="PF13369"/>
    </source>
</evidence>
<gene>
    <name evidence="3" type="ORF">M23134_04875</name>
</gene>
<comment type="similarity">
    <text evidence="1">Belongs to the UPF0162 family.</text>
</comment>